<dbReference type="Gene3D" id="3.40.50.10210">
    <property type="match status" value="1"/>
</dbReference>
<evidence type="ECO:0000256" key="1">
    <source>
        <dbReference type="ARBA" id="ARBA00005049"/>
    </source>
</evidence>
<organism evidence="11 12">
    <name type="scientific">Rivihabitans pingtungensis</name>
    <dbReference type="NCBI Taxonomy" id="1054498"/>
    <lineage>
        <taxon>Bacteria</taxon>
        <taxon>Pseudomonadati</taxon>
        <taxon>Pseudomonadota</taxon>
        <taxon>Betaproteobacteria</taxon>
        <taxon>Neisseriales</taxon>
        <taxon>Aquaspirillaceae</taxon>
        <taxon>Rivihabitans</taxon>
    </lineage>
</organism>
<keyword evidence="7 10" id="KW-0808">Transferase</keyword>
<dbReference type="RefSeq" id="WP_110389808.1">
    <property type="nucleotide sequence ID" value="NZ_CALCOA010000214.1"/>
</dbReference>
<name>A0A318KW24_9NEIS</name>
<dbReference type="PANTHER" id="PTHR43463">
    <property type="entry name" value="NICOTINATE-NUCLEOTIDE--DIMETHYLBENZIMIDAZOLE PHOSPHORIBOSYLTRANSFERASE"/>
    <property type="match status" value="1"/>
</dbReference>
<dbReference type="InterPro" id="IPR003200">
    <property type="entry name" value="Nict_dMeBzImd_PRibTrfase"/>
</dbReference>
<comment type="pathway">
    <text evidence="1 10">Nucleoside biosynthesis; alpha-ribazole biosynthesis; alpha-ribazole from 5,6-dimethylbenzimidazole: step 1/2.</text>
</comment>
<dbReference type="InterPro" id="IPR036087">
    <property type="entry name" value="Nict_dMeBzImd_PRibTrfase_sf"/>
</dbReference>
<dbReference type="CDD" id="cd02439">
    <property type="entry name" value="DMB-PRT_CobT"/>
    <property type="match status" value="1"/>
</dbReference>
<evidence type="ECO:0000256" key="8">
    <source>
        <dbReference type="ARBA" id="ARBA00030686"/>
    </source>
</evidence>
<evidence type="ECO:0000256" key="5">
    <source>
        <dbReference type="ARBA" id="ARBA00022573"/>
    </source>
</evidence>
<dbReference type="SUPFAM" id="SSF52733">
    <property type="entry name" value="Nicotinate mononucleotide:5,6-dimethylbenzimidazole phosphoribosyltransferase (CobT)"/>
    <property type="match status" value="1"/>
</dbReference>
<keyword evidence="12" id="KW-1185">Reference proteome</keyword>
<accession>A0A318KW24</accession>
<evidence type="ECO:0000256" key="2">
    <source>
        <dbReference type="ARBA" id="ARBA00007110"/>
    </source>
</evidence>
<dbReference type="Proteomes" id="UP000247555">
    <property type="component" value="Unassembled WGS sequence"/>
</dbReference>
<dbReference type="UniPathway" id="UPA00061">
    <property type="reaction ID" value="UER00516"/>
</dbReference>
<dbReference type="AlphaFoldDB" id="A0A318KW24"/>
<gene>
    <name evidence="10" type="primary">cobT</name>
    <name evidence="11" type="ORF">DFR34_103113</name>
</gene>
<reference evidence="11 12" key="1">
    <citation type="submission" date="2018-05" db="EMBL/GenBank/DDBJ databases">
        <title>Genomic Encyclopedia of Type Strains, Phase IV (KMG-IV): sequencing the most valuable type-strain genomes for metagenomic binning, comparative biology and taxonomic classification.</title>
        <authorList>
            <person name="Goeker M."/>
        </authorList>
    </citation>
    <scope>NUCLEOTIDE SEQUENCE [LARGE SCALE GENOMIC DNA]</scope>
    <source>
        <strain evidence="11 12">DSM 29661</strain>
    </source>
</reference>
<dbReference type="EC" id="2.4.2.21" evidence="3 10"/>
<dbReference type="GO" id="GO:0009236">
    <property type="term" value="P:cobalamin biosynthetic process"/>
    <property type="evidence" value="ECO:0007669"/>
    <property type="project" value="UniProtKB-UniRule"/>
</dbReference>
<comment type="catalytic activity">
    <reaction evidence="9 10">
        <text>5,6-dimethylbenzimidazole + nicotinate beta-D-ribonucleotide = alpha-ribazole 5'-phosphate + nicotinate + H(+)</text>
        <dbReference type="Rhea" id="RHEA:11196"/>
        <dbReference type="ChEBI" id="CHEBI:15378"/>
        <dbReference type="ChEBI" id="CHEBI:15890"/>
        <dbReference type="ChEBI" id="CHEBI:32544"/>
        <dbReference type="ChEBI" id="CHEBI:57502"/>
        <dbReference type="ChEBI" id="CHEBI:57918"/>
        <dbReference type="EC" id="2.4.2.21"/>
    </reaction>
</comment>
<dbReference type="HAMAP" id="MF_00230">
    <property type="entry name" value="CobT"/>
    <property type="match status" value="1"/>
</dbReference>
<keyword evidence="5 10" id="KW-0169">Cobalamin biosynthesis</keyword>
<evidence type="ECO:0000256" key="9">
    <source>
        <dbReference type="ARBA" id="ARBA00047340"/>
    </source>
</evidence>
<protein>
    <recommendedName>
        <fullName evidence="4 10">Nicotinate-nucleotide--dimethylbenzimidazole phosphoribosyltransferase</fullName>
        <shortName evidence="10">NN:DBI PRT</shortName>
        <ecNumber evidence="3 10">2.4.2.21</ecNumber>
    </recommendedName>
    <alternativeName>
        <fullName evidence="8 10">N(1)-alpha-phosphoribosyltransferase</fullName>
    </alternativeName>
</protein>
<keyword evidence="6 10" id="KW-0328">Glycosyltransferase</keyword>
<comment type="similarity">
    <text evidence="2 10">Belongs to the CobT family.</text>
</comment>
<proteinExistence type="inferred from homology"/>
<dbReference type="InterPro" id="IPR017846">
    <property type="entry name" value="Nict_dMeBzImd_PRibTrfase_bact"/>
</dbReference>
<evidence type="ECO:0000256" key="4">
    <source>
        <dbReference type="ARBA" id="ARBA00015486"/>
    </source>
</evidence>
<dbReference type="OrthoDB" id="9781491at2"/>
<evidence type="ECO:0000256" key="10">
    <source>
        <dbReference type="HAMAP-Rule" id="MF_00230"/>
    </source>
</evidence>
<dbReference type="EMBL" id="QJKI01000003">
    <property type="protein sequence ID" value="PXX80772.1"/>
    <property type="molecule type" value="Genomic_DNA"/>
</dbReference>
<evidence type="ECO:0000256" key="6">
    <source>
        <dbReference type="ARBA" id="ARBA00022676"/>
    </source>
</evidence>
<evidence type="ECO:0000256" key="3">
    <source>
        <dbReference type="ARBA" id="ARBA00011991"/>
    </source>
</evidence>
<comment type="caution">
    <text evidence="11">The sequence shown here is derived from an EMBL/GenBank/DDBJ whole genome shotgun (WGS) entry which is preliminary data.</text>
</comment>
<dbReference type="FunFam" id="3.40.50.10210:FF:000001">
    <property type="entry name" value="Nicotinate-nucleotide--dimethylbenzimidazole phosphoribosyltransferase"/>
    <property type="match status" value="1"/>
</dbReference>
<dbReference type="InterPro" id="IPR023195">
    <property type="entry name" value="Nict_dMeBzImd_PRibTrfase_N"/>
</dbReference>
<sequence length="342" mass="34508">MAVLHPDAGLAARQRQSQLTKPAGSLGRLEALACWLAERSGQVCPPLPQPGIAVFAGDHGVAADGVSAFPSAVTAEMVKNFTRGGAAINVLARAIAAPLEVVDVGVASPLPAELPIVHARVRAGTGNLRTEAAMSLDECRQALAIGRASARRLHAQGVTLLIAGDMGIGNTTASACLVCAFTGATPEDIVGLGTGIDDARRAHKVAVVGEALARAQAAGAHDGESWLAQVGGLEIAAMAGLLLEAAALGIPALLDGFIATAAALAARAIKPAAADWWLASHRSQEQGHLRALAALGLTPLIDLELRLGEGSGAALAVPLIQMAVRLHNEMATFAEAGVSGAA</sequence>
<evidence type="ECO:0000313" key="12">
    <source>
        <dbReference type="Proteomes" id="UP000247555"/>
    </source>
</evidence>
<dbReference type="Gene3D" id="1.10.1610.10">
    <property type="match status" value="1"/>
</dbReference>
<feature type="active site" description="Proton acceptor" evidence="10">
    <location>
        <position position="309"/>
    </location>
</feature>
<evidence type="ECO:0000256" key="7">
    <source>
        <dbReference type="ARBA" id="ARBA00022679"/>
    </source>
</evidence>
<evidence type="ECO:0000313" key="11">
    <source>
        <dbReference type="EMBL" id="PXX80772.1"/>
    </source>
</evidence>
<dbReference type="NCBIfam" id="TIGR03160">
    <property type="entry name" value="cobT_DBIPRT"/>
    <property type="match status" value="1"/>
</dbReference>
<dbReference type="PANTHER" id="PTHR43463:SF1">
    <property type="entry name" value="NICOTINATE-NUCLEOTIDE--DIMETHYLBENZIMIDAZOLE PHOSPHORIBOSYLTRANSFERASE"/>
    <property type="match status" value="1"/>
</dbReference>
<dbReference type="NCBIfam" id="NF000996">
    <property type="entry name" value="PRK00105.1"/>
    <property type="match status" value="1"/>
</dbReference>
<comment type="function">
    <text evidence="10">Catalyzes the synthesis of alpha-ribazole-5'-phosphate from nicotinate mononucleotide (NAMN) and 5,6-dimethylbenzimidazole (DMB).</text>
</comment>
<dbReference type="GO" id="GO:0008939">
    <property type="term" value="F:nicotinate-nucleotide-dimethylbenzimidazole phosphoribosyltransferase activity"/>
    <property type="evidence" value="ECO:0007669"/>
    <property type="project" value="UniProtKB-UniRule"/>
</dbReference>
<dbReference type="Pfam" id="PF02277">
    <property type="entry name" value="DBI_PRT"/>
    <property type="match status" value="1"/>
</dbReference>